<evidence type="ECO:0000313" key="3">
    <source>
        <dbReference type="Proteomes" id="UP001629156"/>
    </source>
</evidence>
<name>A0ABW8YSK7_9FLAO</name>
<dbReference type="RefSeq" id="WP_408083180.1">
    <property type="nucleotide sequence ID" value="NZ_JBELPZ010000001.1"/>
</dbReference>
<comment type="caution">
    <text evidence="2">The sequence shown here is derived from an EMBL/GenBank/DDBJ whole genome shotgun (WGS) entry which is preliminary data.</text>
</comment>
<organism evidence="2 3">
    <name type="scientific">Flavobacterium rhizosphaerae</name>
    <dbReference type="NCBI Taxonomy" id="3163298"/>
    <lineage>
        <taxon>Bacteria</taxon>
        <taxon>Pseudomonadati</taxon>
        <taxon>Bacteroidota</taxon>
        <taxon>Flavobacteriia</taxon>
        <taxon>Flavobacteriales</taxon>
        <taxon>Flavobacteriaceae</taxon>
        <taxon>Flavobacterium</taxon>
    </lineage>
</organism>
<evidence type="ECO:0000259" key="1">
    <source>
        <dbReference type="Pfam" id="PF18480"/>
    </source>
</evidence>
<feature type="domain" description="DUF5615" evidence="1">
    <location>
        <begin position="1"/>
        <end position="102"/>
    </location>
</feature>
<proteinExistence type="predicted"/>
<dbReference type="EMBL" id="JBELPZ010000001">
    <property type="protein sequence ID" value="MFL9842952.1"/>
    <property type="molecule type" value="Genomic_DNA"/>
</dbReference>
<protein>
    <submittedName>
        <fullName evidence="2">DUF5615 family PIN-like protein</fullName>
    </submittedName>
</protein>
<evidence type="ECO:0000313" key="2">
    <source>
        <dbReference type="EMBL" id="MFL9842952.1"/>
    </source>
</evidence>
<accession>A0ABW8YSK7</accession>
<dbReference type="Pfam" id="PF18480">
    <property type="entry name" value="DUF5615"/>
    <property type="match status" value="1"/>
</dbReference>
<sequence length="113" mass="12866">MRLLLDQNISFRLIAKISHIIPETTQVRELGIENDTDIDIWYFAKQNNYTIVTFDADFFDISNLKGNPPKIIWIRSGNTTTPGLAQLLISKASVIESFLHDNSQKDIACLEIN</sequence>
<dbReference type="Proteomes" id="UP001629156">
    <property type="component" value="Unassembled WGS sequence"/>
</dbReference>
<reference evidence="2 3" key="1">
    <citation type="submission" date="2024-06" db="EMBL/GenBank/DDBJ databases">
        <authorList>
            <person name="Kaempfer P."/>
            <person name="Viver T."/>
        </authorList>
    </citation>
    <scope>NUCLEOTIDE SEQUENCE [LARGE SCALE GENOMIC DNA]</scope>
    <source>
        <strain evidence="2 3">ST-119</strain>
    </source>
</reference>
<dbReference type="InterPro" id="IPR041049">
    <property type="entry name" value="DUF5615"/>
</dbReference>
<gene>
    <name evidence="2" type="ORF">ABS766_00840</name>
</gene>
<keyword evidence="3" id="KW-1185">Reference proteome</keyword>